<dbReference type="InterPro" id="IPR052722">
    <property type="entry name" value="PgpH_phosphodiesterase"/>
</dbReference>
<feature type="domain" description="HD" evidence="2">
    <location>
        <begin position="504"/>
        <end position="646"/>
    </location>
</feature>
<gene>
    <name evidence="3" type="ordered locus">Caur_1557</name>
</gene>
<dbReference type="InterPro" id="IPR006674">
    <property type="entry name" value="HD_domain"/>
</dbReference>
<dbReference type="Proteomes" id="UP000002008">
    <property type="component" value="Chromosome"/>
</dbReference>
<dbReference type="SUPFAM" id="SSF109604">
    <property type="entry name" value="HD-domain/PDEase-like"/>
    <property type="match status" value="1"/>
</dbReference>
<dbReference type="InterPro" id="IPR011624">
    <property type="entry name" value="Metal-dep_PHydrolase_7TM_extra"/>
</dbReference>
<dbReference type="PANTHER" id="PTHR36442:SF1">
    <property type="entry name" value="CYCLIC-DI-AMP PHOSPHODIESTERASE PGPH"/>
    <property type="match status" value="1"/>
</dbReference>
<keyword evidence="1" id="KW-0472">Membrane</keyword>
<dbReference type="AlphaFoldDB" id="A9WAZ5"/>
<evidence type="ECO:0000313" key="4">
    <source>
        <dbReference type="Proteomes" id="UP000002008"/>
    </source>
</evidence>
<dbReference type="InParanoid" id="A9WAZ5"/>
<evidence type="ECO:0000313" key="3">
    <source>
        <dbReference type="EMBL" id="ABY34776.1"/>
    </source>
</evidence>
<dbReference type="CDD" id="cd00077">
    <property type="entry name" value="HDc"/>
    <property type="match status" value="1"/>
</dbReference>
<dbReference type="FunCoup" id="A9WAZ5">
    <property type="interactions" value="17"/>
</dbReference>
<keyword evidence="4" id="KW-1185">Reference proteome</keyword>
<reference evidence="4" key="1">
    <citation type="journal article" date="2011" name="BMC Genomics">
        <title>Complete genome sequence of the filamentous anoxygenic phototrophic bacterium Chloroflexus aurantiacus.</title>
        <authorList>
            <person name="Tang K.H."/>
            <person name="Barry K."/>
            <person name="Chertkov O."/>
            <person name="Dalin E."/>
            <person name="Han C.S."/>
            <person name="Hauser L.J."/>
            <person name="Honchak B.M."/>
            <person name="Karbach L.E."/>
            <person name="Land M.L."/>
            <person name="Lapidus A."/>
            <person name="Larimer F.W."/>
            <person name="Mikhailova N."/>
            <person name="Pitluck S."/>
            <person name="Pierson B.K."/>
            <person name="Blankenship R.E."/>
        </authorList>
    </citation>
    <scope>NUCLEOTIDE SEQUENCE [LARGE SCALE GENOMIC DNA]</scope>
    <source>
        <strain evidence="4">ATCC 29366 / DSM 635 / J-10-fl</strain>
    </source>
</reference>
<dbReference type="KEGG" id="cau:Caur_1557"/>
<dbReference type="HOGENOM" id="CLU_015767_1_2_0"/>
<dbReference type="InterPro" id="IPR003607">
    <property type="entry name" value="HD/PDEase_dom"/>
</dbReference>
<organism evidence="3 4">
    <name type="scientific">Chloroflexus aurantiacus (strain ATCC 29366 / DSM 635 / J-10-fl)</name>
    <dbReference type="NCBI Taxonomy" id="324602"/>
    <lineage>
        <taxon>Bacteria</taxon>
        <taxon>Bacillati</taxon>
        <taxon>Chloroflexota</taxon>
        <taxon>Chloroflexia</taxon>
        <taxon>Chloroflexales</taxon>
        <taxon>Chloroflexineae</taxon>
        <taxon>Chloroflexaceae</taxon>
        <taxon>Chloroflexus</taxon>
    </lineage>
</organism>
<dbReference type="PROSITE" id="PS51831">
    <property type="entry name" value="HD"/>
    <property type="match status" value="1"/>
</dbReference>
<dbReference type="Gene3D" id="1.10.3210.10">
    <property type="entry name" value="Hypothetical protein af1432"/>
    <property type="match status" value="1"/>
</dbReference>
<dbReference type="PATRIC" id="fig|324602.8.peg.1785"/>
<name>A9WAZ5_CHLAA</name>
<protein>
    <submittedName>
        <fullName evidence="3">Metal dependent phophohydrolase</fullName>
    </submittedName>
</protein>
<dbReference type="NCBIfam" id="TIGR00277">
    <property type="entry name" value="HDIG"/>
    <property type="match status" value="1"/>
</dbReference>
<proteinExistence type="predicted"/>
<dbReference type="InterPro" id="IPR011621">
    <property type="entry name" value="Metal-dep_PHydrolase_7TM_intra"/>
</dbReference>
<feature type="transmembrane region" description="Helical" evidence="1">
    <location>
        <begin position="444"/>
        <end position="468"/>
    </location>
</feature>
<feature type="transmembrane region" description="Helical" evidence="1">
    <location>
        <begin position="411"/>
        <end position="432"/>
    </location>
</feature>
<dbReference type="InterPro" id="IPR006675">
    <property type="entry name" value="HDIG_dom"/>
</dbReference>
<dbReference type="SMART" id="SM00471">
    <property type="entry name" value="HDc"/>
    <property type="match status" value="1"/>
</dbReference>
<evidence type="ECO:0000256" key="1">
    <source>
        <dbReference type="SAM" id="Phobius"/>
    </source>
</evidence>
<dbReference type="EnsemblBacteria" id="ABY34776">
    <property type="protein sequence ID" value="ABY34776"/>
    <property type="gene ID" value="Caur_1557"/>
</dbReference>
<evidence type="ECO:0000259" key="2">
    <source>
        <dbReference type="PROSITE" id="PS51831"/>
    </source>
</evidence>
<dbReference type="eggNOG" id="COG1480">
    <property type="taxonomic scope" value="Bacteria"/>
</dbReference>
<sequence length="730" mass="81289">MYETPMKAISHHRLSRWFVRPQWLWLSRNQLRQLLAALLLWTGIWFVLTFRLPGADGLQVGQPSPLSITAPEEVTFTSDVLTAERRTQAANNPDNLVYFNDPKIPIDQRRNLFTLLETIGRLRNDPTLDEAGRLRALSNLPSADVQLNTDQARLILALDDEEWSLLRTTILNLYDRAIERYDYAIDERALSQLRDRWLSFWLATTSLDTAQRELAQQITSAFLRVNRTLDNTATEERRAKAMAQVEPVEVKVLAGEMIIRAGEIVTPAHIEKLQATGAMPRPLGWSELLGYGLLAAILTAGISGYLHVFQPKLMTHPRALTTLMFSIVVTLLLARLTLLVYNERPIFFPLAVLAVVTTIVFTGQIGFAVSLLAAVVISVMEGNDLTLAATLFASCTSAILLTRQADRLRSFLIAGFGVTATITILETTFWLSQQAIFTLSGFSGWIATTVLSALANGGLTTILTFGLFNVVGRLAGQVTALQLMELAHPSQPLLRKLIREAPGTYYHSVAVGNLAEAAAEAIGADALLLRVAAYYHDIGKTIRPAFFTDNQMGRENVHDDLDPYISAQIIIDHVREGIKMARAAHLPEQIIDFIATHHGTGLVRHFYQLALQRYDHVDERDFRYPGPRPQTREQAILMLADSVEATVRAKAQHGKLIAKRNGDTSERTTPGAVTLDELVQSIIDARVREGELNDAPLTMRELGQIKTVFVNNLQSIYHPRVDYAPSLVRT</sequence>
<keyword evidence="1" id="KW-0812">Transmembrane</keyword>
<feature type="transmembrane region" description="Helical" evidence="1">
    <location>
        <begin position="288"/>
        <end position="307"/>
    </location>
</feature>
<dbReference type="PANTHER" id="PTHR36442">
    <property type="entry name" value="CYCLIC-DI-AMP PHOSPHODIESTERASE PGPH"/>
    <property type="match status" value="1"/>
</dbReference>
<keyword evidence="1" id="KW-1133">Transmembrane helix</keyword>
<feature type="transmembrane region" description="Helical" evidence="1">
    <location>
        <begin position="350"/>
        <end position="379"/>
    </location>
</feature>
<feature type="transmembrane region" description="Helical" evidence="1">
    <location>
        <begin position="385"/>
        <end position="402"/>
    </location>
</feature>
<dbReference type="Pfam" id="PF01966">
    <property type="entry name" value="HD"/>
    <property type="match status" value="1"/>
</dbReference>
<dbReference type="STRING" id="324602.Caur_1557"/>
<feature type="transmembrane region" description="Helical" evidence="1">
    <location>
        <begin position="319"/>
        <end position="338"/>
    </location>
</feature>
<accession>A9WAZ5</accession>
<dbReference type="EMBL" id="CP000909">
    <property type="protein sequence ID" value="ABY34776.1"/>
    <property type="molecule type" value="Genomic_DNA"/>
</dbReference>
<dbReference type="Pfam" id="PF07698">
    <property type="entry name" value="7TM-7TMR_HD"/>
    <property type="match status" value="1"/>
</dbReference>
<dbReference type="Pfam" id="PF07697">
    <property type="entry name" value="7TMR-HDED"/>
    <property type="match status" value="1"/>
</dbReference>